<protein>
    <submittedName>
        <fullName evidence="1">Uncharacterized protein</fullName>
    </submittedName>
</protein>
<evidence type="ECO:0000313" key="1">
    <source>
        <dbReference type="EMBL" id="CCX13600.1"/>
    </source>
</evidence>
<accession>U4L7H8</accession>
<dbReference type="AlphaFoldDB" id="U4L7H8"/>
<dbReference type="EMBL" id="HF935853">
    <property type="protein sequence ID" value="CCX13600.1"/>
    <property type="molecule type" value="Genomic_DNA"/>
</dbReference>
<dbReference type="Proteomes" id="UP000018144">
    <property type="component" value="Unassembled WGS sequence"/>
</dbReference>
<sequence>MSNNISITQSISGTGAIRIAGASQTTHRVFALDVCSGRLGSEILNTAVWIHKGQFDGLRKMLKLITKPVPQQADEFSTIPNQLDQREILHITMSLSPLLLLEELKQPTSNRCQYS</sequence>
<evidence type="ECO:0000313" key="2">
    <source>
        <dbReference type="Proteomes" id="UP000018144"/>
    </source>
</evidence>
<reference evidence="1 2" key="1">
    <citation type="journal article" date="2013" name="PLoS Genet.">
        <title>The genome and development-dependent transcriptomes of Pyronema confluens: a window into fungal evolution.</title>
        <authorList>
            <person name="Traeger S."/>
            <person name="Altegoer F."/>
            <person name="Freitag M."/>
            <person name="Gabaldon T."/>
            <person name="Kempken F."/>
            <person name="Kumar A."/>
            <person name="Marcet-Houben M."/>
            <person name="Poggeler S."/>
            <person name="Stajich J.E."/>
            <person name="Nowrousian M."/>
        </authorList>
    </citation>
    <scope>NUCLEOTIDE SEQUENCE [LARGE SCALE GENOMIC DNA]</scope>
    <source>
        <strain evidence="2">CBS 100304</strain>
        <tissue evidence="1">Vegetative mycelium</tissue>
    </source>
</reference>
<organism evidence="1 2">
    <name type="scientific">Pyronema omphalodes (strain CBS 100304)</name>
    <name type="common">Pyronema confluens</name>
    <dbReference type="NCBI Taxonomy" id="1076935"/>
    <lineage>
        <taxon>Eukaryota</taxon>
        <taxon>Fungi</taxon>
        <taxon>Dikarya</taxon>
        <taxon>Ascomycota</taxon>
        <taxon>Pezizomycotina</taxon>
        <taxon>Pezizomycetes</taxon>
        <taxon>Pezizales</taxon>
        <taxon>Pyronemataceae</taxon>
        <taxon>Pyronema</taxon>
    </lineage>
</organism>
<keyword evidence="2" id="KW-1185">Reference proteome</keyword>
<gene>
    <name evidence="1" type="ORF">PCON_13193</name>
</gene>
<name>U4L7H8_PYROM</name>
<proteinExistence type="predicted"/>